<organism evidence="1 2">
    <name type="scientific">Leptothoe kymatousa TAU-MAC 1615</name>
    <dbReference type="NCBI Taxonomy" id="2364775"/>
    <lineage>
        <taxon>Bacteria</taxon>
        <taxon>Bacillati</taxon>
        <taxon>Cyanobacteriota</taxon>
        <taxon>Cyanophyceae</taxon>
        <taxon>Nodosilineales</taxon>
        <taxon>Cymatolegaceae</taxon>
        <taxon>Leptothoe</taxon>
        <taxon>Leptothoe kymatousa</taxon>
    </lineage>
</organism>
<proteinExistence type="predicted"/>
<protein>
    <submittedName>
        <fullName evidence="1">DUF1824 family protein</fullName>
    </submittedName>
</protein>
<dbReference type="Pfam" id="PF08854">
    <property type="entry name" value="DUF1824"/>
    <property type="match status" value="1"/>
</dbReference>
<keyword evidence="2" id="KW-1185">Reference proteome</keyword>
<dbReference type="Gene3D" id="3.30.360.10">
    <property type="entry name" value="Dihydrodipicolinate Reductase, domain 2"/>
    <property type="match status" value="1"/>
</dbReference>
<dbReference type="SUPFAM" id="SSF160532">
    <property type="entry name" value="Ava3019-like"/>
    <property type="match status" value="1"/>
</dbReference>
<reference evidence="1 2" key="1">
    <citation type="journal article" date="2021" name="Mar. Drugs">
        <title>Genome Reduction and Secondary Metabolism of the Marine Sponge-Associated Cyanobacterium Leptothoe.</title>
        <authorList>
            <person name="Konstantinou D."/>
            <person name="Popin R.V."/>
            <person name="Fewer D.P."/>
            <person name="Sivonen K."/>
            <person name="Gkelis S."/>
        </authorList>
    </citation>
    <scope>NUCLEOTIDE SEQUENCE [LARGE SCALE GENOMIC DNA]</scope>
    <source>
        <strain evidence="1 2">TAU-MAC 1615</strain>
    </source>
</reference>
<evidence type="ECO:0000313" key="1">
    <source>
        <dbReference type="EMBL" id="MBT9310966.1"/>
    </source>
</evidence>
<evidence type="ECO:0000313" key="2">
    <source>
        <dbReference type="Proteomes" id="UP001196661"/>
    </source>
</evidence>
<name>A0ABS5Y028_9CYAN</name>
<dbReference type="InterPro" id="IPR014953">
    <property type="entry name" value="DUF1824"/>
</dbReference>
<dbReference type="Proteomes" id="UP001196661">
    <property type="component" value="Unassembled WGS sequence"/>
</dbReference>
<dbReference type="RefSeq" id="WP_215616877.1">
    <property type="nucleotide sequence ID" value="NZ_JADOER010000003.1"/>
</dbReference>
<comment type="caution">
    <text evidence="1">The sequence shown here is derived from an EMBL/GenBank/DDBJ whole genome shotgun (WGS) entry which is preliminary data.</text>
</comment>
<accession>A0ABS5Y028</accession>
<sequence length="140" mass="15622">MLKLKPTPDNLKKVRQQLAQFSCLAVPPNLTHDQKRSLVDALLWFSHLADYETLGICTETLAAAKAATEAYVHKLAQPVNLDLPPRDGSVYLKFNTLKGAWYLDDYSGPNRGVLVSFHASEPEYDLVNGTYGPFPLDLFD</sequence>
<gene>
    <name evidence="1" type="ORF">IXB28_02000</name>
</gene>
<dbReference type="EMBL" id="JADOER010000003">
    <property type="protein sequence ID" value="MBT9310966.1"/>
    <property type="molecule type" value="Genomic_DNA"/>
</dbReference>